<reference evidence="2" key="1">
    <citation type="submission" date="2023-07" db="EMBL/GenBank/DDBJ databases">
        <authorList>
            <consortium name="AG Swart"/>
            <person name="Singh M."/>
            <person name="Singh A."/>
            <person name="Seah K."/>
            <person name="Emmerich C."/>
        </authorList>
    </citation>
    <scope>NUCLEOTIDE SEQUENCE</scope>
    <source>
        <strain evidence="2">DP1</strain>
    </source>
</reference>
<feature type="region of interest" description="Disordered" evidence="1">
    <location>
        <begin position="32"/>
        <end position="151"/>
    </location>
</feature>
<feature type="region of interest" description="Disordered" evidence="1">
    <location>
        <begin position="318"/>
        <end position="365"/>
    </location>
</feature>
<feature type="compositionally biased region" description="Basic and acidic residues" evidence="1">
    <location>
        <begin position="132"/>
        <end position="150"/>
    </location>
</feature>
<feature type="compositionally biased region" description="Polar residues" evidence="1">
    <location>
        <begin position="262"/>
        <end position="275"/>
    </location>
</feature>
<gene>
    <name evidence="2" type="ORF">ECRASSUSDP1_LOCUS1819</name>
</gene>
<dbReference type="EMBL" id="CAMPGE010001715">
    <property type="protein sequence ID" value="CAI2360515.1"/>
    <property type="molecule type" value="Genomic_DNA"/>
</dbReference>
<accession>A0AAD1U317</accession>
<feature type="region of interest" description="Disordered" evidence="1">
    <location>
        <begin position="163"/>
        <end position="187"/>
    </location>
</feature>
<evidence type="ECO:0000313" key="3">
    <source>
        <dbReference type="Proteomes" id="UP001295684"/>
    </source>
</evidence>
<feature type="region of interest" description="Disordered" evidence="1">
    <location>
        <begin position="221"/>
        <end position="297"/>
    </location>
</feature>
<organism evidence="2 3">
    <name type="scientific">Euplotes crassus</name>
    <dbReference type="NCBI Taxonomy" id="5936"/>
    <lineage>
        <taxon>Eukaryota</taxon>
        <taxon>Sar</taxon>
        <taxon>Alveolata</taxon>
        <taxon>Ciliophora</taxon>
        <taxon>Intramacronucleata</taxon>
        <taxon>Spirotrichea</taxon>
        <taxon>Hypotrichia</taxon>
        <taxon>Euplotida</taxon>
        <taxon>Euplotidae</taxon>
        <taxon>Moneuplotes</taxon>
    </lineage>
</organism>
<comment type="caution">
    <text evidence="2">The sequence shown here is derived from an EMBL/GenBank/DDBJ whole genome shotgun (WGS) entry which is preliminary data.</text>
</comment>
<dbReference type="Proteomes" id="UP001295684">
    <property type="component" value="Unassembled WGS sequence"/>
</dbReference>
<proteinExistence type="predicted"/>
<sequence length="365" mass="41527">MRMISSKIMRIQSLKQKPQSLKKLTKAGLEDSSNYMKKKSFPAKGFYDPNQFQIDSESSEEEKNIEPLVPYKEDEEEPDNQASVNLLKVDDSVKESLVKSSLKSSSKSEKNLPIIYPKKHHRKSISNQDVNASKHQERSQKESSISHEKSSLISRTIGNYLDNKSIRNTSNFGESNPGSYEDSKYDKKKVASNIDFARQLRTNSDRSSPYMGSIYSRQAKLMSPQGGYPRPYQDSSNKSSSKSIERVSQNPHSDHSMRFVNQGYNITHSNKNESNPTDHDASVHTAHNNEGRDAIMSPATNFRQLRRKIHEENDFISKGFPQKMFGPSSGMRLRPIPKSFKSSNLSKDREKARKNELGFPLTPQL</sequence>
<dbReference type="AlphaFoldDB" id="A0AAD1U317"/>
<feature type="compositionally biased region" description="Polar residues" evidence="1">
    <location>
        <begin position="166"/>
        <end position="178"/>
    </location>
</feature>
<protein>
    <submittedName>
        <fullName evidence="2">Uncharacterized protein</fullName>
    </submittedName>
</protein>
<name>A0AAD1U317_EUPCR</name>
<evidence type="ECO:0000256" key="1">
    <source>
        <dbReference type="SAM" id="MobiDB-lite"/>
    </source>
</evidence>
<feature type="compositionally biased region" description="Basic and acidic residues" evidence="1">
    <location>
        <begin position="88"/>
        <end position="97"/>
    </location>
</feature>
<feature type="compositionally biased region" description="Basic and acidic residues" evidence="1">
    <location>
        <begin position="346"/>
        <end position="356"/>
    </location>
</feature>
<evidence type="ECO:0000313" key="2">
    <source>
        <dbReference type="EMBL" id="CAI2360515.1"/>
    </source>
</evidence>
<feature type="compositionally biased region" description="Basic and acidic residues" evidence="1">
    <location>
        <begin position="276"/>
        <end position="293"/>
    </location>
</feature>
<keyword evidence="3" id="KW-1185">Reference proteome</keyword>